<dbReference type="EMBL" id="JACGWJ010000994">
    <property type="protein sequence ID" value="KAL0285963.1"/>
    <property type="molecule type" value="Genomic_DNA"/>
</dbReference>
<dbReference type="InterPro" id="IPR056924">
    <property type="entry name" value="SH3_Tf2-1"/>
</dbReference>
<dbReference type="PANTHER" id="PTHR45835:SF104">
    <property type="entry name" value="PROTEIN NYNRIN-LIKE"/>
    <property type="match status" value="1"/>
</dbReference>
<feature type="domain" description="Tf2-1-like SH3-like" evidence="1">
    <location>
        <begin position="172"/>
        <end position="211"/>
    </location>
</feature>
<dbReference type="Pfam" id="PF24626">
    <property type="entry name" value="SH3_Tf2-1"/>
    <property type="match status" value="1"/>
</dbReference>
<reference evidence="2" key="1">
    <citation type="submission" date="2020-06" db="EMBL/GenBank/DDBJ databases">
        <authorList>
            <person name="Li T."/>
            <person name="Hu X."/>
            <person name="Zhang T."/>
            <person name="Song X."/>
            <person name="Zhang H."/>
            <person name="Dai N."/>
            <person name="Sheng W."/>
            <person name="Hou X."/>
            <person name="Wei L."/>
        </authorList>
    </citation>
    <scope>NUCLEOTIDE SEQUENCE</scope>
    <source>
        <strain evidence="2">G02</strain>
        <tissue evidence="2">Leaf</tissue>
    </source>
</reference>
<sequence length="271" mass="31942">MMSVRDQKLNICHIPSLLQPLPLPSQAWTSISMDFIEELPRLLGTTLSLQIAYHPQMDGQTESVNQCVENYLRCMCHLRPKQWNKWLSLVEYWYNTNFHTGLKLTHFQALYGYLLGRLTIDPYIPISQPEVEEYLNERIKILELLKLNLAETQNIMKMCTNKHWEEMSFVVGNYVYLKLQPYRLNSWQLWRNLKLAPKYYGPFQVIEKIGELDDSSREGTFQHHKFSFNGKTIQKQRQLGRTIMILRLSSPILIWTLRDEGQAYLGAMSQP</sequence>
<accession>A0AAW2IX10</accession>
<dbReference type="PANTHER" id="PTHR45835">
    <property type="entry name" value="YALI0A06105P"/>
    <property type="match status" value="1"/>
</dbReference>
<reference evidence="2" key="2">
    <citation type="journal article" date="2024" name="Plant">
        <title>Genomic evolution and insights into agronomic trait innovations of Sesamum species.</title>
        <authorList>
            <person name="Miao H."/>
            <person name="Wang L."/>
            <person name="Qu L."/>
            <person name="Liu H."/>
            <person name="Sun Y."/>
            <person name="Le M."/>
            <person name="Wang Q."/>
            <person name="Wei S."/>
            <person name="Zheng Y."/>
            <person name="Lin W."/>
            <person name="Duan Y."/>
            <person name="Cao H."/>
            <person name="Xiong S."/>
            <person name="Wang X."/>
            <person name="Wei L."/>
            <person name="Li C."/>
            <person name="Ma Q."/>
            <person name="Ju M."/>
            <person name="Zhao R."/>
            <person name="Li G."/>
            <person name="Mu C."/>
            <person name="Tian Q."/>
            <person name="Mei H."/>
            <person name="Zhang T."/>
            <person name="Gao T."/>
            <person name="Zhang H."/>
        </authorList>
    </citation>
    <scope>NUCLEOTIDE SEQUENCE</scope>
    <source>
        <strain evidence="2">G02</strain>
    </source>
</reference>
<dbReference type="SUPFAM" id="SSF53098">
    <property type="entry name" value="Ribonuclease H-like"/>
    <property type="match status" value="1"/>
</dbReference>
<dbReference type="InterPro" id="IPR012337">
    <property type="entry name" value="RNaseH-like_sf"/>
</dbReference>
<evidence type="ECO:0000259" key="1">
    <source>
        <dbReference type="Pfam" id="PF24626"/>
    </source>
</evidence>
<dbReference type="AlphaFoldDB" id="A0AAW2IX10"/>
<evidence type="ECO:0000313" key="2">
    <source>
        <dbReference type="EMBL" id="KAL0285963.1"/>
    </source>
</evidence>
<dbReference type="Gene3D" id="3.30.420.10">
    <property type="entry name" value="Ribonuclease H-like superfamily/Ribonuclease H"/>
    <property type="match status" value="1"/>
</dbReference>
<organism evidence="2">
    <name type="scientific">Sesamum radiatum</name>
    <name type="common">Black benniseed</name>
    <dbReference type="NCBI Taxonomy" id="300843"/>
    <lineage>
        <taxon>Eukaryota</taxon>
        <taxon>Viridiplantae</taxon>
        <taxon>Streptophyta</taxon>
        <taxon>Embryophyta</taxon>
        <taxon>Tracheophyta</taxon>
        <taxon>Spermatophyta</taxon>
        <taxon>Magnoliopsida</taxon>
        <taxon>eudicotyledons</taxon>
        <taxon>Gunneridae</taxon>
        <taxon>Pentapetalae</taxon>
        <taxon>asterids</taxon>
        <taxon>lamiids</taxon>
        <taxon>Lamiales</taxon>
        <taxon>Pedaliaceae</taxon>
        <taxon>Sesamum</taxon>
    </lineage>
</organism>
<proteinExistence type="predicted"/>
<dbReference type="GO" id="GO:0003676">
    <property type="term" value="F:nucleic acid binding"/>
    <property type="evidence" value="ECO:0007669"/>
    <property type="project" value="InterPro"/>
</dbReference>
<protein>
    <recommendedName>
        <fullName evidence="1">Tf2-1-like SH3-like domain-containing protein</fullName>
    </recommendedName>
</protein>
<dbReference type="InterPro" id="IPR036397">
    <property type="entry name" value="RNaseH_sf"/>
</dbReference>
<comment type="caution">
    <text evidence="2">The sequence shown here is derived from an EMBL/GenBank/DDBJ whole genome shotgun (WGS) entry which is preliminary data.</text>
</comment>
<gene>
    <name evidence="2" type="ORF">Sradi_7159500</name>
</gene>
<name>A0AAW2IX10_SESRA</name>